<gene>
    <name evidence="10 12" type="primary">lpxH</name>
    <name evidence="12" type="ORF">ACFO3I_13155</name>
</gene>
<keyword evidence="1 10" id="KW-1003">Cell membrane</keyword>
<feature type="binding site" evidence="10">
    <location>
        <begin position="86"/>
        <end position="87"/>
    </location>
    <ligand>
        <name>substrate</name>
    </ligand>
</feature>
<feature type="binding site" evidence="10">
    <location>
        <position position="48"/>
    </location>
    <ligand>
        <name>Mn(2+)</name>
        <dbReference type="ChEBI" id="CHEBI:29035"/>
        <label>2</label>
    </ligand>
</feature>
<evidence type="ECO:0000313" key="13">
    <source>
        <dbReference type="Proteomes" id="UP001595962"/>
    </source>
</evidence>
<dbReference type="CDD" id="cd07398">
    <property type="entry name" value="MPP_YbbF-LpxH"/>
    <property type="match status" value="1"/>
</dbReference>
<dbReference type="SUPFAM" id="SSF56300">
    <property type="entry name" value="Metallo-dependent phosphatases"/>
    <property type="match status" value="1"/>
</dbReference>
<evidence type="ECO:0000256" key="4">
    <source>
        <dbReference type="ARBA" id="ARBA00022556"/>
    </source>
</evidence>
<dbReference type="InterPro" id="IPR043461">
    <property type="entry name" value="LpxH-like"/>
</dbReference>
<dbReference type="HAMAP" id="MF_00575">
    <property type="entry name" value="LpxH"/>
    <property type="match status" value="1"/>
</dbReference>
<dbReference type="Pfam" id="PF00149">
    <property type="entry name" value="Metallophos"/>
    <property type="match status" value="1"/>
</dbReference>
<comment type="caution">
    <text evidence="12">The sequence shown here is derived from an EMBL/GenBank/DDBJ whole genome shotgun (WGS) entry which is preliminary data.</text>
</comment>
<keyword evidence="4 10" id="KW-0441">Lipid A biosynthesis</keyword>
<evidence type="ECO:0000256" key="6">
    <source>
        <dbReference type="ARBA" id="ARBA00022801"/>
    </source>
</evidence>
<comment type="pathway">
    <text evidence="10">Glycolipid biosynthesis; lipid IV(A) biosynthesis; lipid IV(A) from (3R)-3-hydroxytetradecanoyl-[acyl-carrier-protein] and UDP-N-acetyl-alpha-D-glucosamine: step 4/6.</text>
</comment>
<sequence>MNKGNTNSRTLFIADLHLSSERPDITAAFLRFLQQEATQAEALYILGDLFEVWIGDDNPEALLAQVAQATKALSDSGVPVYFCHGNRDFLLKQRYAKRAGLQLLAPATVVELYDHPTLLMHGDSLCTLDLGYQKFRTWWDQPWWQCLILSLPLWYRQHLARKARRVSAKDKAGKSSDIMDVTPDEVPKVMGIYGVQRLIHGHTHRPAVHQVPLANGQSGQRYVLGDWYQQSSYLEVSRDGWQLHFVKLNESDTPDAV</sequence>
<evidence type="ECO:0000256" key="3">
    <source>
        <dbReference type="ARBA" id="ARBA00022519"/>
    </source>
</evidence>
<comment type="subcellular location">
    <subcellularLocation>
        <location evidence="10">Cell inner membrane</location>
        <topology evidence="10">Peripheral membrane protein</topology>
        <orientation evidence="10">Cytoplasmic side</orientation>
    </subcellularLocation>
</comment>
<keyword evidence="2 10" id="KW-0444">Lipid biosynthesis</keyword>
<feature type="domain" description="Calcineurin-like phosphoesterase" evidence="11">
    <location>
        <begin position="9"/>
        <end position="206"/>
    </location>
</feature>
<feature type="binding site" evidence="10">
    <location>
        <position position="121"/>
    </location>
    <ligand>
        <name>Mn(2+)</name>
        <dbReference type="ChEBI" id="CHEBI:29035"/>
        <label>2</label>
    </ligand>
</feature>
<dbReference type="Proteomes" id="UP001595962">
    <property type="component" value="Unassembled WGS sequence"/>
</dbReference>
<evidence type="ECO:0000256" key="7">
    <source>
        <dbReference type="ARBA" id="ARBA00023098"/>
    </source>
</evidence>
<dbReference type="EC" id="3.6.1.54" evidence="10"/>
<feature type="binding site" evidence="10">
    <location>
        <position position="174"/>
    </location>
    <ligand>
        <name>substrate</name>
    </ligand>
</feature>
<comment type="function">
    <text evidence="10">Hydrolyzes the pyrophosphate bond of UDP-2,3-diacylglucosamine to yield 2,3-diacylglucosamine 1-phosphate (lipid X) and UMP by catalyzing the attack of water at the alpha-P atom. Involved in the biosynthesis of lipid A, a phosphorylated glycolipid that anchors the lipopolysaccharide to the outer membrane of the cell.</text>
</comment>
<feature type="binding site" evidence="10">
    <location>
        <position position="17"/>
    </location>
    <ligand>
        <name>Mn(2+)</name>
        <dbReference type="ChEBI" id="CHEBI:29035"/>
        <label>1</label>
    </ligand>
</feature>
<dbReference type="InterPro" id="IPR029052">
    <property type="entry name" value="Metallo-depent_PP-like"/>
</dbReference>
<reference evidence="13" key="1">
    <citation type="journal article" date="2019" name="Int. J. Syst. Evol. Microbiol.">
        <title>The Global Catalogue of Microorganisms (GCM) 10K type strain sequencing project: providing services to taxonomists for standard genome sequencing and annotation.</title>
        <authorList>
            <consortium name="The Broad Institute Genomics Platform"/>
            <consortium name="The Broad Institute Genome Sequencing Center for Infectious Disease"/>
            <person name="Wu L."/>
            <person name="Ma J."/>
        </authorList>
    </citation>
    <scope>NUCLEOTIDE SEQUENCE [LARGE SCALE GENOMIC DNA]</scope>
    <source>
        <strain evidence="13">DT28</strain>
    </source>
</reference>
<dbReference type="PANTHER" id="PTHR34990:SF1">
    <property type="entry name" value="UDP-2,3-DIACYLGLUCOSAMINE HYDROLASE"/>
    <property type="match status" value="1"/>
</dbReference>
<keyword evidence="5 10" id="KW-0479">Metal-binding</keyword>
<keyword evidence="6 10" id="KW-0378">Hydrolase</keyword>
<evidence type="ECO:0000256" key="1">
    <source>
        <dbReference type="ARBA" id="ARBA00022475"/>
    </source>
</evidence>
<evidence type="ECO:0000256" key="10">
    <source>
        <dbReference type="HAMAP-Rule" id="MF_00575"/>
    </source>
</evidence>
<keyword evidence="13" id="KW-1185">Reference proteome</keyword>
<evidence type="ECO:0000259" key="11">
    <source>
        <dbReference type="Pfam" id="PF00149"/>
    </source>
</evidence>
<dbReference type="GO" id="GO:0016787">
    <property type="term" value="F:hydrolase activity"/>
    <property type="evidence" value="ECO:0007669"/>
    <property type="project" value="UniProtKB-KW"/>
</dbReference>
<name>A0ABV9JNX0_9GAMM</name>
<dbReference type="InterPro" id="IPR004843">
    <property type="entry name" value="Calcineurin-like_PHP"/>
</dbReference>
<feature type="binding site" evidence="10">
    <location>
        <position position="202"/>
    </location>
    <ligand>
        <name>substrate</name>
    </ligand>
</feature>
<feature type="binding site" evidence="10">
    <location>
        <position position="202"/>
    </location>
    <ligand>
        <name>Mn(2+)</name>
        <dbReference type="ChEBI" id="CHEBI:29035"/>
        <label>2</label>
    </ligand>
</feature>
<evidence type="ECO:0000256" key="2">
    <source>
        <dbReference type="ARBA" id="ARBA00022516"/>
    </source>
</evidence>
<dbReference type="EMBL" id="JBHSGB010000010">
    <property type="protein sequence ID" value="MFC4655958.1"/>
    <property type="molecule type" value="Genomic_DNA"/>
</dbReference>
<feature type="binding site" evidence="10">
    <location>
        <position position="167"/>
    </location>
    <ligand>
        <name>substrate</name>
    </ligand>
</feature>
<protein>
    <recommendedName>
        <fullName evidence="10">UDP-2,3-diacylglucosamine hydrolase</fullName>
        <ecNumber evidence="10">3.6.1.54</ecNumber>
    </recommendedName>
    <alternativeName>
        <fullName evidence="10">UDP-2,3-diacylglucosamine diphosphatase</fullName>
    </alternativeName>
</protein>
<organism evidence="12 13">
    <name type="scientific">Rheinheimera marina</name>
    <dbReference type="NCBI Taxonomy" id="1774958"/>
    <lineage>
        <taxon>Bacteria</taxon>
        <taxon>Pseudomonadati</taxon>
        <taxon>Pseudomonadota</taxon>
        <taxon>Gammaproteobacteria</taxon>
        <taxon>Chromatiales</taxon>
        <taxon>Chromatiaceae</taxon>
        <taxon>Rheinheimera</taxon>
    </lineage>
</organism>
<keyword evidence="9 10" id="KW-0464">Manganese</keyword>
<evidence type="ECO:0000313" key="12">
    <source>
        <dbReference type="EMBL" id="MFC4655958.1"/>
    </source>
</evidence>
<feature type="binding site" evidence="10">
    <location>
        <position position="204"/>
    </location>
    <ligand>
        <name>Mn(2+)</name>
        <dbReference type="ChEBI" id="CHEBI:29035"/>
        <label>1</label>
    </ligand>
</feature>
<comment type="similarity">
    <text evidence="10">Belongs to the LpxH family.</text>
</comment>
<comment type="catalytic activity">
    <reaction evidence="10">
        <text>UDP-2-N,3-O-bis[(3R)-3-hydroxytetradecanoyl]-alpha-D-glucosamine + H2O = 2-N,3-O-bis[(3R)-3-hydroxytetradecanoyl]-alpha-D-glucosaminyl 1-phosphate + UMP + 2 H(+)</text>
        <dbReference type="Rhea" id="RHEA:25213"/>
        <dbReference type="ChEBI" id="CHEBI:15377"/>
        <dbReference type="ChEBI" id="CHEBI:15378"/>
        <dbReference type="ChEBI" id="CHEBI:57865"/>
        <dbReference type="ChEBI" id="CHEBI:57957"/>
        <dbReference type="ChEBI" id="CHEBI:78847"/>
        <dbReference type="EC" id="3.6.1.54"/>
    </reaction>
</comment>
<dbReference type="InterPro" id="IPR010138">
    <property type="entry name" value="UDP-diacylglucosamine_Hdrlase"/>
</dbReference>
<dbReference type="NCBIfam" id="TIGR01854">
    <property type="entry name" value="lipid_A_lpxH"/>
    <property type="match status" value="1"/>
</dbReference>
<feature type="binding site" evidence="10">
    <location>
        <position position="129"/>
    </location>
    <ligand>
        <name>substrate</name>
    </ligand>
</feature>
<feature type="binding site" evidence="10">
    <location>
        <position position="48"/>
    </location>
    <ligand>
        <name>Mn(2+)</name>
        <dbReference type="ChEBI" id="CHEBI:29035"/>
        <label>1</label>
    </ligand>
</feature>
<evidence type="ECO:0000256" key="5">
    <source>
        <dbReference type="ARBA" id="ARBA00022723"/>
    </source>
</evidence>
<comment type="cofactor">
    <cofactor evidence="10">
        <name>Mn(2+)</name>
        <dbReference type="ChEBI" id="CHEBI:29035"/>
    </cofactor>
    <text evidence="10">Binds 2 Mn(2+) ions per subunit in a binuclear metal center.</text>
</comment>
<feature type="binding site" evidence="10">
    <location>
        <position position="15"/>
    </location>
    <ligand>
        <name>Mn(2+)</name>
        <dbReference type="ChEBI" id="CHEBI:29035"/>
        <label>1</label>
    </ligand>
</feature>
<feature type="binding site" evidence="10">
    <location>
        <position position="171"/>
    </location>
    <ligand>
        <name>substrate</name>
    </ligand>
</feature>
<keyword evidence="8 10" id="KW-0472">Membrane</keyword>
<evidence type="ECO:0000256" key="8">
    <source>
        <dbReference type="ARBA" id="ARBA00023136"/>
    </source>
</evidence>
<dbReference type="RefSeq" id="WP_377334546.1">
    <property type="nucleotide sequence ID" value="NZ_JBHSGB010000010.1"/>
</dbReference>
<dbReference type="Gene3D" id="3.60.21.10">
    <property type="match status" value="1"/>
</dbReference>
<dbReference type="NCBIfam" id="NF003743">
    <property type="entry name" value="PRK05340.1"/>
    <property type="match status" value="1"/>
</dbReference>
<keyword evidence="3 10" id="KW-0997">Cell inner membrane</keyword>
<dbReference type="PANTHER" id="PTHR34990">
    <property type="entry name" value="UDP-2,3-DIACYLGLUCOSAMINE HYDROLASE-RELATED"/>
    <property type="match status" value="1"/>
</dbReference>
<proteinExistence type="inferred from homology"/>
<keyword evidence="7 10" id="KW-0443">Lipid metabolism</keyword>
<feature type="binding site" evidence="10">
    <location>
        <position position="86"/>
    </location>
    <ligand>
        <name>Mn(2+)</name>
        <dbReference type="ChEBI" id="CHEBI:29035"/>
        <label>2</label>
    </ligand>
</feature>
<evidence type="ECO:0000256" key="9">
    <source>
        <dbReference type="ARBA" id="ARBA00023211"/>
    </source>
</evidence>
<accession>A0ABV9JNX0</accession>